<comment type="caution">
    <text evidence="1">The sequence shown here is derived from an EMBL/GenBank/DDBJ whole genome shotgun (WGS) entry which is preliminary data.</text>
</comment>
<dbReference type="AlphaFoldDB" id="A0A2A5JRB1"/>
<proteinExistence type="predicted"/>
<dbReference type="EMBL" id="NKHF01000043">
    <property type="protein sequence ID" value="PCK31879.1"/>
    <property type="molecule type" value="Genomic_DNA"/>
</dbReference>
<dbReference type="OrthoDB" id="6007799at2"/>
<accession>A0A2A5JRB1</accession>
<gene>
    <name evidence="1" type="ORF">CEX98_10300</name>
</gene>
<organism evidence="1 2">
    <name type="scientific">Pseudoalteromonas piscicida</name>
    <dbReference type="NCBI Taxonomy" id="43662"/>
    <lineage>
        <taxon>Bacteria</taxon>
        <taxon>Pseudomonadati</taxon>
        <taxon>Pseudomonadota</taxon>
        <taxon>Gammaproteobacteria</taxon>
        <taxon>Alteromonadales</taxon>
        <taxon>Pseudoalteromonadaceae</taxon>
        <taxon>Pseudoalteromonas</taxon>
    </lineage>
</organism>
<evidence type="ECO:0000313" key="1">
    <source>
        <dbReference type="EMBL" id="PCK31879.1"/>
    </source>
</evidence>
<dbReference type="Proteomes" id="UP000228621">
    <property type="component" value="Unassembled WGS sequence"/>
</dbReference>
<evidence type="ECO:0000313" key="2">
    <source>
        <dbReference type="Proteomes" id="UP000228621"/>
    </source>
</evidence>
<dbReference type="RefSeq" id="WP_099641988.1">
    <property type="nucleotide sequence ID" value="NZ_JAQPZX010000035.1"/>
</dbReference>
<evidence type="ECO:0008006" key="3">
    <source>
        <dbReference type="Google" id="ProtNLM"/>
    </source>
</evidence>
<keyword evidence="2" id="KW-1185">Reference proteome</keyword>
<name>A0A2A5JRB1_PSEO7</name>
<dbReference type="Pfam" id="PF11306">
    <property type="entry name" value="DUF3108"/>
    <property type="match status" value="1"/>
</dbReference>
<protein>
    <recommendedName>
        <fullName evidence="3">DUF3108 domain-containing protein</fullName>
    </recommendedName>
</protein>
<sequence>MLIGISALLSTTTFANSLNEYHAEYQVSRKGKVHGTATRDLTKVAESTYAVRYKSDIEWMIFSDVRTEESLFKLSGHTVSPLHYSMKREGTGPDKNYKIKFDHLNQAITSSEEKYPLKVKWLENQQDLISYQVQLREDLKSGKTKLSYPIIDKKGSQRSYDFEIAGEETITLPFGNVKTIKVKRIYDDSDRQAIAWFAPDYDHMLVKMYKGKDGVEQFQIELTNYQPNSKS</sequence>
<dbReference type="InterPro" id="IPR021457">
    <property type="entry name" value="DUF3108"/>
</dbReference>
<reference evidence="2" key="1">
    <citation type="journal article" date="2019" name="Genome Announc.">
        <title>Draft Genome Sequence of Pseudoalteromonas piscicida Strain 36Y ROTHPW, an Hypersaline Seawater Isolate from the South Coast of Sonora, Mexico.</title>
        <authorList>
            <person name="Sanchez-Diaz R."/>
            <person name="Molina-Garza Z.J."/>
            <person name="Cruz-Suarez L.E."/>
            <person name="Selvin J."/>
            <person name="Kiran G.S."/>
            <person name="Ibarra-Gamez J.C."/>
            <person name="Gomez-Gil B."/>
            <person name="Galaviz-Silva L."/>
        </authorList>
    </citation>
    <scope>NUCLEOTIDE SEQUENCE [LARGE SCALE GENOMIC DNA]</scope>
    <source>
        <strain evidence="2">36Y_RITHPW</strain>
    </source>
</reference>